<comment type="caution">
    <text evidence="6">The sequence shown here is derived from an EMBL/GenBank/DDBJ whole genome shotgun (WGS) entry which is preliminary data.</text>
</comment>
<accession>A0ABU9X0U9</accession>
<feature type="transmembrane region" description="Helical" evidence="3">
    <location>
        <begin position="37"/>
        <end position="61"/>
    </location>
</feature>
<dbReference type="PANTHER" id="PTHR33392:SF6">
    <property type="entry name" value="POLYISOPRENYL-TEICHOIC ACID--PEPTIDOGLYCAN TEICHOIC ACID TRANSFERASE TAGU"/>
    <property type="match status" value="1"/>
</dbReference>
<evidence type="ECO:0000256" key="3">
    <source>
        <dbReference type="SAM" id="Phobius"/>
    </source>
</evidence>
<feature type="domain" description="LytR/CpsA/Psr regulator C-terminal" evidence="5">
    <location>
        <begin position="398"/>
        <end position="480"/>
    </location>
</feature>
<gene>
    <name evidence="6" type="ORF">ABCQ75_11045</name>
</gene>
<feature type="region of interest" description="Disordered" evidence="2">
    <location>
        <begin position="359"/>
        <end position="393"/>
    </location>
</feature>
<dbReference type="EMBL" id="JBDFRB010000009">
    <property type="protein sequence ID" value="MEN2745072.1"/>
    <property type="molecule type" value="Genomic_DNA"/>
</dbReference>
<protein>
    <submittedName>
        <fullName evidence="6">LCP family protein</fullName>
    </submittedName>
</protein>
<dbReference type="Pfam" id="PF13399">
    <property type="entry name" value="LytR_C"/>
    <property type="match status" value="1"/>
</dbReference>
<dbReference type="Proteomes" id="UP001422074">
    <property type="component" value="Unassembled WGS sequence"/>
</dbReference>
<evidence type="ECO:0000256" key="2">
    <source>
        <dbReference type="SAM" id="MobiDB-lite"/>
    </source>
</evidence>
<dbReference type="InterPro" id="IPR004474">
    <property type="entry name" value="LytR_CpsA_psr"/>
</dbReference>
<evidence type="ECO:0000259" key="4">
    <source>
        <dbReference type="Pfam" id="PF03816"/>
    </source>
</evidence>
<sequence>MARRPDAALAHRAGAHHAPLGAGPTPRHLSTGARHRALRIAAVVVAVALVGVLVLAGYWFLRLQTNLRQAPLSAGTGTADASSDATDRLQILIVGTDTRDGANSAYGTAEDSAGTGNADVMILMDIPEDNQRITMVSFPRDLMVPIPACEDSETGVKHNAVPVGQLNSSMSLAGPGCTVDALNSITGLTIDHFLIADFNAVKELSNTIGGVQVCVNADIDDSYSGLKLRAGQNTIKGEQALAFLRSRHGVGDGSDLSRIKSQQTFLASLARKVRSDGTLGNVPKMLGIADTITRNLTVDSPLANPQSLLTIGNRLKDVDLAKVAFVTVPIEEYPADPARVQLKEPDAEGLFQALRDGRDLTAPDAPAPTSTPSATPPPSGAPAPTAPSTRAYDASTQPVAVADGTGAVGRGKQLLEYLAKDGFASATLFDAEPAAATTVYYSVGFEDVAADIAARFKLPAAQVQPSTAIYGVQLYAGADFTSGDRFVAKVPKDVVAQTAAEKTCQSAYGY</sequence>
<dbReference type="PANTHER" id="PTHR33392">
    <property type="entry name" value="POLYISOPRENYL-TEICHOIC ACID--PEPTIDOGLYCAN TEICHOIC ACID TRANSFERASE TAGU"/>
    <property type="match status" value="1"/>
</dbReference>
<dbReference type="InterPro" id="IPR027381">
    <property type="entry name" value="LytR/CpsA/Psr_C"/>
</dbReference>
<evidence type="ECO:0000313" key="6">
    <source>
        <dbReference type="EMBL" id="MEN2745072.1"/>
    </source>
</evidence>
<name>A0ABU9X0U9_9MICC</name>
<evidence type="ECO:0000256" key="1">
    <source>
        <dbReference type="ARBA" id="ARBA00006068"/>
    </source>
</evidence>
<keyword evidence="3" id="KW-0472">Membrane</keyword>
<feature type="compositionally biased region" description="Low complexity" evidence="2">
    <location>
        <begin position="362"/>
        <end position="373"/>
    </location>
</feature>
<feature type="compositionally biased region" description="Low complexity" evidence="2">
    <location>
        <begin position="7"/>
        <end position="24"/>
    </location>
</feature>
<reference evidence="6 7" key="1">
    <citation type="submission" date="2024-05" db="EMBL/GenBank/DDBJ databases">
        <title>Sinomonas sp. nov., isolated from a waste landfill.</title>
        <authorList>
            <person name="Zhao Y."/>
        </authorList>
    </citation>
    <scope>NUCLEOTIDE SEQUENCE [LARGE SCALE GENOMIC DNA]</scope>
    <source>
        <strain evidence="6 7">CCTCC AB2014300</strain>
    </source>
</reference>
<dbReference type="RefSeq" id="WP_345885426.1">
    <property type="nucleotide sequence ID" value="NZ_JBDFRB010000009.1"/>
</dbReference>
<keyword evidence="7" id="KW-1185">Reference proteome</keyword>
<feature type="domain" description="Cell envelope-related transcriptional attenuator" evidence="4">
    <location>
        <begin position="117"/>
        <end position="274"/>
    </location>
</feature>
<dbReference type="InterPro" id="IPR050922">
    <property type="entry name" value="LytR/CpsA/Psr_CW_biosynth"/>
</dbReference>
<organism evidence="6 7">
    <name type="scientific">Sinomonas halotolerans</name>
    <dbReference type="NCBI Taxonomy" id="1644133"/>
    <lineage>
        <taxon>Bacteria</taxon>
        <taxon>Bacillati</taxon>
        <taxon>Actinomycetota</taxon>
        <taxon>Actinomycetes</taxon>
        <taxon>Micrococcales</taxon>
        <taxon>Micrococcaceae</taxon>
        <taxon>Sinomonas</taxon>
    </lineage>
</organism>
<evidence type="ECO:0000313" key="7">
    <source>
        <dbReference type="Proteomes" id="UP001422074"/>
    </source>
</evidence>
<evidence type="ECO:0000259" key="5">
    <source>
        <dbReference type="Pfam" id="PF13399"/>
    </source>
</evidence>
<dbReference type="Gene3D" id="3.40.630.190">
    <property type="entry name" value="LCP protein"/>
    <property type="match status" value="1"/>
</dbReference>
<feature type="region of interest" description="Disordered" evidence="2">
    <location>
        <begin position="1"/>
        <end position="29"/>
    </location>
</feature>
<dbReference type="NCBIfam" id="TIGR00350">
    <property type="entry name" value="lytR_cpsA_psr"/>
    <property type="match status" value="1"/>
</dbReference>
<dbReference type="Pfam" id="PF03816">
    <property type="entry name" value="LytR_cpsA_psr"/>
    <property type="match status" value="1"/>
</dbReference>
<proteinExistence type="inferred from homology"/>
<keyword evidence="3" id="KW-1133">Transmembrane helix</keyword>
<feature type="compositionally biased region" description="Pro residues" evidence="2">
    <location>
        <begin position="374"/>
        <end position="385"/>
    </location>
</feature>
<comment type="similarity">
    <text evidence="1">Belongs to the LytR/CpsA/Psr (LCP) family.</text>
</comment>
<keyword evidence="3" id="KW-0812">Transmembrane</keyword>